<dbReference type="STRING" id="81824.A9VBZ4"/>
<dbReference type="InParanoid" id="A9VBZ4"/>
<evidence type="ECO:0000256" key="6">
    <source>
        <dbReference type="PROSITE-ProRule" id="PRU00175"/>
    </source>
</evidence>
<dbReference type="InterPro" id="IPR013083">
    <property type="entry name" value="Znf_RING/FYVE/PHD"/>
</dbReference>
<dbReference type="Gene3D" id="3.30.40.10">
    <property type="entry name" value="Zinc/RING finger domain, C3HC4 (zinc finger)"/>
    <property type="match status" value="2"/>
</dbReference>
<keyword evidence="2" id="KW-0479">Metal-binding</keyword>
<reference evidence="10 11" key="1">
    <citation type="journal article" date="2008" name="Nature">
        <title>The genome of the choanoflagellate Monosiga brevicollis and the origin of metazoans.</title>
        <authorList>
            <consortium name="JGI Sequencing"/>
            <person name="King N."/>
            <person name="Westbrook M.J."/>
            <person name="Young S.L."/>
            <person name="Kuo A."/>
            <person name="Abedin M."/>
            <person name="Chapman J."/>
            <person name="Fairclough S."/>
            <person name="Hellsten U."/>
            <person name="Isogai Y."/>
            <person name="Letunic I."/>
            <person name="Marr M."/>
            <person name="Pincus D."/>
            <person name="Putnam N."/>
            <person name="Rokas A."/>
            <person name="Wright K.J."/>
            <person name="Zuzow R."/>
            <person name="Dirks W."/>
            <person name="Good M."/>
            <person name="Goodstein D."/>
            <person name="Lemons D."/>
            <person name="Li W."/>
            <person name="Lyons J.B."/>
            <person name="Morris A."/>
            <person name="Nichols S."/>
            <person name="Richter D.J."/>
            <person name="Salamov A."/>
            <person name="Bork P."/>
            <person name="Lim W.A."/>
            <person name="Manning G."/>
            <person name="Miller W.T."/>
            <person name="McGinnis W."/>
            <person name="Shapiro H."/>
            <person name="Tjian R."/>
            <person name="Grigoriev I.V."/>
            <person name="Rokhsar D."/>
        </authorList>
    </citation>
    <scope>NUCLEOTIDE SEQUENCE [LARGE SCALE GENOMIC DNA]</scope>
    <source>
        <strain evidence="11">MX1 / ATCC 50154</strain>
    </source>
</reference>
<dbReference type="SMART" id="SM00320">
    <property type="entry name" value="WD40"/>
    <property type="match status" value="2"/>
</dbReference>
<sequence>MDDYQAIPTALRCPFCLNLFRNACTARVCGHSFCRECIERRAAFAQNEQRLYAICPVHREPIWLDELVPNIALQQQAEEHLLDCPHPGCSKQIAARHYRSHRERCPYRPVVCPNNEVEGTCPVMTLSTITKHLESCPHAVCRYALMGCNFRGTLSGRLLHEKTCPFFDGEPETAIQQGIYRMSDLIQKLKHQSEELQERLRTIEQAQAVSLDQQERARHELAEFTMPFTFQCSGSFKGHAGAVWALSSHRSLLFSASSDQTIKAWDLQRMACVATLTGHQGIIHAMACNKSYLFSGDSAGLVLVWDIDQLKLIETLNVAQSIISCLLATQRRLIVGSQNLIKASRAED</sequence>
<dbReference type="Pfam" id="PF00400">
    <property type="entry name" value="WD40"/>
    <property type="match status" value="2"/>
</dbReference>
<keyword evidence="3" id="KW-0677">Repeat</keyword>
<dbReference type="Pfam" id="PF13445">
    <property type="entry name" value="zf-RING_UBOX"/>
    <property type="match status" value="1"/>
</dbReference>
<dbReference type="eggNOG" id="KOG0274">
    <property type="taxonomic scope" value="Eukaryota"/>
</dbReference>
<dbReference type="InterPro" id="IPR027370">
    <property type="entry name" value="Znf-RING_euk"/>
</dbReference>
<dbReference type="InterPro" id="IPR015943">
    <property type="entry name" value="WD40/YVTN_repeat-like_dom_sf"/>
</dbReference>
<dbReference type="RefSeq" id="XP_001750277.1">
    <property type="nucleotide sequence ID" value="XM_001750225.1"/>
</dbReference>
<gene>
    <name evidence="10" type="ORF">MONBRDRAFT_12342</name>
</gene>
<organism evidence="10 11">
    <name type="scientific">Monosiga brevicollis</name>
    <name type="common">Choanoflagellate</name>
    <dbReference type="NCBI Taxonomy" id="81824"/>
    <lineage>
        <taxon>Eukaryota</taxon>
        <taxon>Choanoflagellata</taxon>
        <taxon>Craspedida</taxon>
        <taxon>Salpingoecidae</taxon>
        <taxon>Monosiga</taxon>
    </lineage>
</organism>
<dbReference type="InterPro" id="IPR036322">
    <property type="entry name" value="WD40_repeat_dom_sf"/>
</dbReference>
<proteinExistence type="predicted"/>
<dbReference type="PANTHER" id="PTHR19848:SF6">
    <property type="entry name" value="E3 UBIQUITIN-PROTEIN LIGASE TRAF7"/>
    <property type="match status" value="1"/>
</dbReference>
<dbReference type="InterPro" id="IPR001841">
    <property type="entry name" value="Znf_RING"/>
</dbReference>
<keyword evidence="4 6" id="KW-0863">Zinc-finger</keyword>
<evidence type="ECO:0000259" key="9">
    <source>
        <dbReference type="PROSITE" id="PS50089"/>
    </source>
</evidence>
<dbReference type="SMART" id="SM00184">
    <property type="entry name" value="RING"/>
    <property type="match status" value="1"/>
</dbReference>
<feature type="repeat" description="WD" evidence="7">
    <location>
        <begin position="236"/>
        <end position="275"/>
    </location>
</feature>
<name>A9VBZ4_MONBE</name>
<feature type="domain" description="RING-type" evidence="9">
    <location>
        <begin position="13"/>
        <end position="59"/>
    </location>
</feature>
<dbReference type="PROSITE" id="PS50089">
    <property type="entry name" value="ZF_RING_2"/>
    <property type="match status" value="1"/>
</dbReference>
<dbReference type="GeneID" id="5895487"/>
<feature type="coiled-coil region" evidence="8">
    <location>
        <begin position="179"/>
        <end position="206"/>
    </location>
</feature>
<dbReference type="EMBL" id="CH991579">
    <property type="protein sequence ID" value="EDQ84936.1"/>
    <property type="molecule type" value="Genomic_DNA"/>
</dbReference>
<evidence type="ECO:0000256" key="1">
    <source>
        <dbReference type="ARBA" id="ARBA00022574"/>
    </source>
</evidence>
<evidence type="ECO:0000256" key="5">
    <source>
        <dbReference type="ARBA" id="ARBA00022833"/>
    </source>
</evidence>
<evidence type="ECO:0000313" key="10">
    <source>
        <dbReference type="EMBL" id="EDQ84936.1"/>
    </source>
</evidence>
<dbReference type="eggNOG" id="KOG0297">
    <property type="taxonomic scope" value="Eukaryota"/>
</dbReference>
<keyword evidence="8" id="KW-0175">Coiled coil</keyword>
<evidence type="ECO:0000313" key="11">
    <source>
        <dbReference type="Proteomes" id="UP000001357"/>
    </source>
</evidence>
<protein>
    <recommendedName>
        <fullName evidence="9">RING-type domain-containing protein</fullName>
    </recommendedName>
</protein>
<evidence type="ECO:0000256" key="7">
    <source>
        <dbReference type="PROSITE-ProRule" id="PRU00221"/>
    </source>
</evidence>
<dbReference type="SUPFAM" id="SSF50978">
    <property type="entry name" value="WD40 repeat-like"/>
    <property type="match status" value="1"/>
</dbReference>
<dbReference type="PROSITE" id="PS50082">
    <property type="entry name" value="WD_REPEATS_2"/>
    <property type="match status" value="2"/>
</dbReference>
<keyword evidence="5" id="KW-0862">Zinc</keyword>
<dbReference type="Gene3D" id="2.130.10.10">
    <property type="entry name" value="YVTN repeat-like/Quinoprotein amine dehydrogenase"/>
    <property type="match status" value="1"/>
</dbReference>
<dbReference type="InterPro" id="IPR019775">
    <property type="entry name" value="WD40_repeat_CS"/>
</dbReference>
<evidence type="ECO:0000256" key="3">
    <source>
        <dbReference type="ARBA" id="ARBA00022737"/>
    </source>
</evidence>
<evidence type="ECO:0000256" key="4">
    <source>
        <dbReference type="ARBA" id="ARBA00022771"/>
    </source>
</evidence>
<dbReference type="KEGG" id="mbr:MONBRDRAFT_12342"/>
<accession>A9VBZ4</accession>
<dbReference type="PANTHER" id="PTHR19848">
    <property type="entry name" value="WD40 REPEAT PROTEIN"/>
    <property type="match status" value="1"/>
</dbReference>
<dbReference type="Proteomes" id="UP000001357">
    <property type="component" value="Unassembled WGS sequence"/>
</dbReference>
<feature type="repeat" description="WD" evidence="7">
    <location>
        <begin position="276"/>
        <end position="315"/>
    </location>
</feature>
<keyword evidence="11" id="KW-1185">Reference proteome</keyword>
<dbReference type="SUPFAM" id="SSF49599">
    <property type="entry name" value="TRAF domain-like"/>
    <property type="match status" value="1"/>
</dbReference>
<dbReference type="PROSITE" id="PS00518">
    <property type="entry name" value="ZF_RING_1"/>
    <property type="match status" value="1"/>
</dbReference>
<dbReference type="InterPro" id="IPR017907">
    <property type="entry name" value="Znf_RING_CS"/>
</dbReference>
<dbReference type="InterPro" id="IPR001680">
    <property type="entry name" value="WD40_rpt"/>
</dbReference>
<dbReference type="SUPFAM" id="SSF57850">
    <property type="entry name" value="RING/U-box"/>
    <property type="match status" value="1"/>
</dbReference>
<evidence type="ECO:0000256" key="8">
    <source>
        <dbReference type="SAM" id="Coils"/>
    </source>
</evidence>
<evidence type="ECO:0000256" key="2">
    <source>
        <dbReference type="ARBA" id="ARBA00022723"/>
    </source>
</evidence>
<keyword evidence="1 7" id="KW-0853">WD repeat</keyword>
<dbReference type="GO" id="GO:0008270">
    <property type="term" value="F:zinc ion binding"/>
    <property type="evidence" value="ECO:0007669"/>
    <property type="project" value="UniProtKB-KW"/>
</dbReference>
<dbReference type="PROSITE" id="PS00678">
    <property type="entry name" value="WD_REPEATS_1"/>
    <property type="match status" value="1"/>
</dbReference>
<dbReference type="PROSITE" id="PS50294">
    <property type="entry name" value="WD_REPEATS_REGION"/>
    <property type="match status" value="1"/>
</dbReference>
<dbReference type="AlphaFoldDB" id="A9VBZ4"/>